<feature type="domain" description="Peptidase S26" evidence="8">
    <location>
        <begin position="80"/>
        <end position="242"/>
    </location>
</feature>
<evidence type="ECO:0000256" key="5">
    <source>
        <dbReference type="ARBA" id="ARBA00022971"/>
    </source>
</evidence>
<feature type="region of interest" description="Disordered" evidence="6">
    <location>
        <begin position="1"/>
        <end position="21"/>
    </location>
</feature>
<evidence type="ECO:0000313" key="9">
    <source>
        <dbReference type="EMBL" id="AAY97949.1"/>
    </source>
</evidence>
<name>F2FB02_9ZZZZ</name>
<evidence type="ECO:0000256" key="7">
    <source>
        <dbReference type="SAM" id="Phobius"/>
    </source>
</evidence>
<dbReference type="SUPFAM" id="SSF51306">
    <property type="entry name" value="LexA/Signal peptidase"/>
    <property type="match status" value="1"/>
</dbReference>
<keyword evidence="5" id="KW-0184">Conjugation</keyword>
<dbReference type="GO" id="GO:0006465">
    <property type="term" value="P:signal peptide processing"/>
    <property type="evidence" value="ECO:0007669"/>
    <property type="project" value="InterPro"/>
</dbReference>
<feature type="transmembrane region" description="Helical" evidence="7">
    <location>
        <begin position="79"/>
        <end position="100"/>
    </location>
</feature>
<geneLocation type="plasmid" evidence="9">
    <name>pMCBF1</name>
</geneLocation>
<dbReference type="Pfam" id="PF10502">
    <property type="entry name" value="Peptidase_S26"/>
    <property type="match status" value="1"/>
</dbReference>
<dbReference type="GO" id="GO:0042597">
    <property type="term" value="C:periplasmic space"/>
    <property type="evidence" value="ECO:0007669"/>
    <property type="project" value="UniProtKB-SubCell"/>
</dbReference>
<feature type="compositionally biased region" description="Basic and acidic residues" evidence="6">
    <location>
        <begin position="1"/>
        <end position="12"/>
    </location>
</feature>
<keyword evidence="9" id="KW-0614">Plasmid</keyword>
<evidence type="ECO:0000256" key="3">
    <source>
        <dbReference type="ARBA" id="ARBA00022729"/>
    </source>
</evidence>
<dbReference type="InterPro" id="IPR019533">
    <property type="entry name" value="Peptidase_S26"/>
</dbReference>
<dbReference type="NCBIfam" id="NF010459">
    <property type="entry name" value="PRK13884.1"/>
    <property type="match status" value="1"/>
</dbReference>
<dbReference type="InterPro" id="IPR036286">
    <property type="entry name" value="LexA/Signal_pep-like_sf"/>
</dbReference>
<sequence length="249" mass="26985">MLAHARAEEERPRRNRRSRRHGDLCRGLSGHLWETAALLQRPHFPGACLDPCAQVERPLYRVPGGRGGDHDMNRILNRIGAGVAIAGVSALVLAGVFYAAGGRVNTTKSIPVGLYWTTSAQVEKGAYVMFCPPKVGVFDDAKERGYIGAGMCPGGYGYMMKRVLAAKDDLVSVADDGVRVNGELLPLSAPRPVDGAGREMPRYQASEYTLGASELLLMSDVSGTSFDGRYYGPVHRAQVQTVIRPVVTW</sequence>
<keyword evidence="3" id="KW-0732">Signal</keyword>
<keyword evidence="7" id="KW-1133">Transmembrane helix</keyword>
<organism evidence="9">
    <name type="scientific">Plasmid pMCBF1</name>
    <dbReference type="NCBI Taxonomy" id="1003194"/>
    <lineage>
        <taxon>other sequences</taxon>
        <taxon>plasmids</taxon>
    </lineage>
</organism>
<evidence type="ECO:0000256" key="2">
    <source>
        <dbReference type="ARBA" id="ARBA00005849"/>
    </source>
</evidence>
<gene>
    <name evidence="9" type="primary">traF</name>
</gene>
<keyword evidence="7" id="KW-0812">Transmembrane</keyword>
<comment type="subcellular location">
    <subcellularLocation>
        <location evidence="1">Periplasm</location>
    </subcellularLocation>
</comment>
<evidence type="ECO:0000259" key="8">
    <source>
        <dbReference type="Pfam" id="PF10502"/>
    </source>
</evidence>
<evidence type="ECO:0000256" key="1">
    <source>
        <dbReference type="ARBA" id="ARBA00004418"/>
    </source>
</evidence>
<dbReference type="InterPro" id="IPR014139">
    <property type="entry name" value="Peptidase_S26C_TraF"/>
</dbReference>
<accession>F2FB02</accession>
<keyword evidence="4" id="KW-0574">Periplasm</keyword>
<dbReference type="EMBL" id="AY950444">
    <property type="protein sequence ID" value="AAY97949.1"/>
    <property type="molecule type" value="Genomic_DNA"/>
</dbReference>
<dbReference type="AlphaFoldDB" id="F2FB02"/>
<dbReference type="NCBIfam" id="TIGR02771">
    <property type="entry name" value="TraF_Ti"/>
    <property type="match status" value="1"/>
</dbReference>
<evidence type="ECO:0000256" key="6">
    <source>
        <dbReference type="SAM" id="MobiDB-lite"/>
    </source>
</evidence>
<evidence type="ECO:0000256" key="4">
    <source>
        <dbReference type="ARBA" id="ARBA00022764"/>
    </source>
</evidence>
<keyword evidence="7" id="KW-0472">Membrane</keyword>
<proteinExistence type="inferred from homology"/>
<protein>
    <submittedName>
        <fullName evidence="9">Maturation peptidase</fullName>
    </submittedName>
</protein>
<dbReference type="MEROPS" id="S26.014"/>
<dbReference type="GO" id="GO:0004252">
    <property type="term" value="F:serine-type endopeptidase activity"/>
    <property type="evidence" value="ECO:0007669"/>
    <property type="project" value="InterPro"/>
</dbReference>
<reference evidence="9" key="1">
    <citation type="journal article" date="2011" name="Nat. Commun.">
        <title>The IncP-1 plasmid backbone adapts to different host bacterial species and evolves through homologous recombination.</title>
        <authorList>
            <person name="Norberg P."/>
            <person name="Bergstrom M."/>
            <person name="Jethava V."/>
            <person name="Dubhashi D."/>
            <person name="Hermansson M."/>
        </authorList>
    </citation>
    <scope>NUCLEOTIDE SEQUENCE</scope>
    <source>
        <plasmid evidence="9">pMCBF1</plasmid>
    </source>
</reference>
<dbReference type="Gene3D" id="2.10.109.10">
    <property type="entry name" value="Umud Fragment, subunit A"/>
    <property type="match status" value="1"/>
</dbReference>
<comment type="similarity">
    <text evidence="2">Belongs to the peptidase S26C family.</text>
</comment>